<proteinExistence type="predicted"/>
<accession>A0A3E2B1P9</accession>
<dbReference type="AlphaFoldDB" id="A0A3E2B1P9"/>
<keyword evidence="1" id="KW-0732">Signal</keyword>
<dbReference type="PANTHER" id="PTHR40032">
    <property type="entry name" value="EXPORTED PROTEIN-RELATED"/>
    <property type="match status" value="1"/>
</dbReference>
<dbReference type="Pfam" id="PF12671">
    <property type="entry name" value="Amidase_6"/>
    <property type="match status" value="1"/>
</dbReference>
<comment type="caution">
    <text evidence="3">The sequence shown here is derived from an EMBL/GenBank/DDBJ whole genome shotgun (WGS) entry which is preliminary data.</text>
</comment>
<gene>
    <name evidence="3" type="ORF">DV520_09860</name>
</gene>
<evidence type="ECO:0000313" key="4">
    <source>
        <dbReference type="Proteomes" id="UP000260649"/>
    </source>
</evidence>
<feature type="domain" description="Putative amidase" evidence="2">
    <location>
        <begin position="25"/>
        <end position="206"/>
    </location>
</feature>
<evidence type="ECO:0000256" key="1">
    <source>
        <dbReference type="SAM" id="SignalP"/>
    </source>
</evidence>
<reference evidence="3 4" key="1">
    <citation type="submission" date="2018-07" db="EMBL/GenBank/DDBJ databases">
        <title>GABA Modulating Bacteria of the Human Gut Microbiota.</title>
        <authorList>
            <person name="Strandwitz P."/>
            <person name="Kim K.H."/>
            <person name="Terekhova D."/>
            <person name="Liu J.K."/>
            <person name="Sharma A."/>
            <person name="Levering J."/>
            <person name="Mcdonald D."/>
            <person name="Dietrich D."/>
            <person name="Ramadhar T.R."/>
            <person name="Lekbua A."/>
            <person name="Mroue N."/>
            <person name="Liston C."/>
            <person name="Stewart E.J."/>
            <person name="Dubin M.J."/>
            <person name="Zengler K."/>
            <person name="Knight R."/>
            <person name="Gilbert J.A."/>
            <person name="Clardy J."/>
            <person name="Lewis K."/>
        </authorList>
    </citation>
    <scope>NUCLEOTIDE SEQUENCE [LARGE SCALE GENOMIC DNA]</scope>
    <source>
        <strain evidence="3 4">KLE1738</strain>
    </source>
</reference>
<feature type="signal peptide" evidence="1">
    <location>
        <begin position="1"/>
        <end position="24"/>
    </location>
</feature>
<dbReference type="InterPro" id="IPR024301">
    <property type="entry name" value="Amidase_6"/>
</dbReference>
<dbReference type="OrthoDB" id="2194542at2"/>
<dbReference type="PANTHER" id="PTHR40032:SF1">
    <property type="entry name" value="EXPORTED PROTEIN"/>
    <property type="match status" value="1"/>
</dbReference>
<dbReference type="Proteomes" id="UP000260649">
    <property type="component" value="Unassembled WGS sequence"/>
</dbReference>
<feature type="chain" id="PRO_5017630527" description="Putative amidase domain-containing protein" evidence="1">
    <location>
        <begin position="25"/>
        <end position="218"/>
    </location>
</feature>
<organism evidence="3 4">
    <name type="scientific">Evtepia gabavorous</name>
    <dbReference type="NCBI Taxonomy" id="2211183"/>
    <lineage>
        <taxon>Bacteria</taxon>
        <taxon>Bacillati</taxon>
        <taxon>Bacillota</taxon>
        <taxon>Clostridia</taxon>
        <taxon>Eubacteriales</taxon>
        <taxon>Evtepia</taxon>
    </lineage>
</organism>
<keyword evidence="4" id="KW-1185">Reference proteome</keyword>
<sequence>MKKIIYFLLCILLFTSMFATSVFAYSPQKAITYSNTYAINPNKMNTLGVGYNVYSRDCTNFVSQCLYAGGLSQDSTWKSIPNWHGNTVVRVDSTQWVNANSLKEYLKTSGRGTKIGSWSLKGSPSPYLTFAYVNDSSNLSSSRTGKVVLFYDWESDGTMNHSAFFVANNGKSTLSGEGYGDLINQHTENRKQVLWRPDNRQNSTQKATTRVYAFEIKA</sequence>
<dbReference type="RefSeq" id="WP_021919106.1">
    <property type="nucleotide sequence ID" value="NZ_CAKXKJ010000007.1"/>
</dbReference>
<protein>
    <recommendedName>
        <fullName evidence="2">Putative amidase domain-containing protein</fullName>
    </recommendedName>
</protein>
<dbReference type="EMBL" id="QQRQ01000020">
    <property type="protein sequence ID" value="RFT05980.1"/>
    <property type="molecule type" value="Genomic_DNA"/>
</dbReference>
<evidence type="ECO:0000313" key="3">
    <source>
        <dbReference type="EMBL" id="RFT05980.1"/>
    </source>
</evidence>
<evidence type="ECO:0000259" key="2">
    <source>
        <dbReference type="Pfam" id="PF12671"/>
    </source>
</evidence>
<name>A0A3E2B1P9_9FIRM</name>
<dbReference type="GeneID" id="97996038"/>